<reference evidence="3" key="1">
    <citation type="submission" date="2016-10" db="EMBL/GenBank/DDBJ databases">
        <authorList>
            <person name="Varghese N."/>
            <person name="Submissions S."/>
        </authorList>
    </citation>
    <scope>NUCLEOTIDE SEQUENCE [LARGE SCALE GENOMIC DNA]</scope>
    <source>
        <strain evidence="3">JCM 21621</strain>
    </source>
</reference>
<feature type="transmembrane region" description="Helical" evidence="1">
    <location>
        <begin position="86"/>
        <end position="107"/>
    </location>
</feature>
<dbReference type="OrthoDB" id="5515308at2"/>
<evidence type="ECO:0000313" key="2">
    <source>
        <dbReference type="EMBL" id="SDO02010.1"/>
    </source>
</evidence>
<dbReference type="Pfam" id="PF06127">
    <property type="entry name" value="Mpo1-like"/>
    <property type="match status" value="1"/>
</dbReference>
<gene>
    <name evidence="2" type="ORF">SAMN05216193_10759</name>
</gene>
<accession>A0A1H0G593</accession>
<keyword evidence="1" id="KW-0812">Transmembrane</keyword>
<keyword evidence="1" id="KW-0472">Membrane</keyword>
<keyword evidence="3" id="KW-1185">Reference proteome</keyword>
<dbReference type="GO" id="GO:0016020">
    <property type="term" value="C:membrane"/>
    <property type="evidence" value="ECO:0007669"/>
    <property type="project" value="GOC"/>
</dbReference>
<dbReference type="InterPro" id="IPR009305">
    <property type="entry name" value="Mpo1-like"/>
</dbReference>
<dbReference type="RefSeq" id="WP_084314215.1">
    <property type="nucleotide sequence ID" value="NZ_FNIJ01000007.1"/>
</dbReference>
<dbReference type="STRING" id="198616.SAMN05216193_10759"/>
<dbReference type="EMBL" id="FNIJ01000007">
    <property type="protein sequence ID" value="SDO02010.1"/>
    <property type="molecule type" value="Genomic_DNA"/>
</dbReference>
<proteinExistence type="predicted"/>
<keyword evidence="1" id="KW-1133">Transmembrane helix</keyword>
<organism evidence="2 3">
    <name type="scientific">Pseudomonas jinjuensis</name>
    <dbReference type="NCBI Taxonomy" id="198616"/>
    <lineage>
        <taxon>Bacteria</taxon>
        <taxon>Pseudomonadati</taxon>
        <taxon>Pseudomonadota</taxon>
        <taxon>Gammaproteobacteria</taxon>
        <taxon>Pseudomonadales</taxon>
        <taxon>Pseudomonadaceae</taxon>
        <taxon>Pseudomonas</taxon>
    </lineage>
</organism>
<evidence type="ECO:0000313" key="3">
    <source>
        <dbReference type="Proteomes" id="UP000242957"/>
    </source>
</evidence>
<dbReference type="GO" id="GO:0046521">
    <property type="term" value="P:sphingoid catabolic process"/>
    <property type="evidence" value="ECO:0007669"/>
    <property type="project" value="TreeGrafter"/>
</dbReference>
<dbReference type="Proteomes" id="UP000242957">
    <property type="component" value="Unassembled WGS sequence"/>
</dbReference>
<dbReference type="PANTHER" id="PTHR28026">
    <property type="entry name" value="DUF962 DOMAIN PROTEIN (AFU_ORTHOLOGUE AFUA_8G05310)"/>
    <property type="match status" value="1"/>
</dbReference>
<name>A0A1H0G593_9PSED</name>
<sequence length="140" mass="16112">MKTIDQWFDEYGQSHRNPLNKLLHWICVPLITFSLLGILWAVHPWLMGAFMVLAMLFYLSLSWRMCLTMGVLGALSAWIFSQMPAVFWPCVAIFVLAWIGQFVGHGVEGQKPSFFKDVQFLLIGPLWVVAFVFRRLGLAY</sequence>
<feature type="transmembrane region" description="Helical" evidence="1">
    <location>
        <begin position="119"/>
        <end position="137"/>
    </location>
</feature>
<evidence type="ECO:0000256" key="1">
    <source>
        <dbReference type="SAM" id="Phobius"/>
    </source>
</evidence>
<dbReference type="PANTHER" id="PTHR28026:SF9">
    <property type="entry name" value="2-HYDROXY-PALMITIC ACID DIOXYGENASE MPO1"/>
    <property type="match status" value="1"/>
</dbReference>
<dbReference type="AlphaFoldDB" id="A0A1H0G593"/>
<protein>
    <submittedName>
        <fullName evidence="2">Uncharacterized membrane protein YGL010W</fullName>
    </submittedName>
</protein>
<feature type="transmembrane region" description="Helical" evidence="1">
    <location>
        <begin position="49"/>
        <end position="80"/>
    </location>
</feature>
<feature type="transmembrane region" description="Helical" evidence="1">
    <location>
        <begin position="22"/>
        <end position="42"/>
    </location>
</feature>